<evidence type="ECO:0000256" key="1">
    <source>
        <dbReference type="ARBA" id="ARBA00010845"/>
    </source>
</evidence>
<feature type="compositionally biased region" description="Polar residues" evidence="3">
    <location>
        <begin position="470"/>
        <end position="482"/>
    </location>
</feature>
<reference evidence="5 6" key="1">
    <citation type="submission" date="2024-11" db="EMBL/GenBank/DDBJ databases">
        <title>A near-complete genome assembly of Cinchona calisaya.</title>
        <authorList>
            <person name="Lian D.C."/>
            <person name="Zhao X.W."/>
            <person name="Wei L."/>
        </authorList>
    </citation>
    <scope>NUCLEOTIDE SEQUENCE [LARGE SCALE GENOMIC DNA]</scope>
    <source>
        <tissue evidence="5">Nenye</tissue>
    </source>
</reference>
<dbReference type="InterPro" id="IPR011515">
    <property type="entry name" value="Shugoshin_C"/>
</dbReference>
<gene>
    <name evidence="5" type="ORF">ACH5RR_018924</name>
</gene>
<feature type="region of interest" description="Disordered" evidence="3">
    <location>
        <begin position="572"/>
        <end position="625"/>
    </location>
</feature>
<keyword evidence="2" id="KW-0159">Chromosome partition</keyword>
<dbReference type="PANTHER" id="PTHR34373:SF9">
    <property type="entry name" value="SHUGOSHIN 2"/>
    <property type="match status" value="1"/>
</dbReference>
<feature type="region of interest" description="Disordered" evidence="3">
    <location>
        <begin position="529"/>
        <end position="556"/>
    </location>
</feature>
<feature type="compositionally biased region" description="Basic and acidic residues" evidence="3">
    <location>
        <begin position="206"/>
        <end position="215"/>
    </location>
</feature>
<comment type="caution">
    <text evidence="5">The sequence shown here is derived from an EMBL/GenBank/DDBJ whole genome shotgun (WGS) entry which is preliminary data.</text>
</comment>
<feature type="domain" description="Shugoshin C-terminal" evidence="4">
    <location>
        <begin position="614"/>
        <end position="637"/>
    </location>
</feature>
<feature type="compositionally biased region" description="Polar residues" evidence="3">
    <location>
        <begin position="403"/>
        <end position="418"/>
    </location>
</feature>
<feature type="compositionally biased region" description="Basic residues" evidence="3">
    <location>
        <begin position="487"/>
        <end position="496"/>
    </location>
</feature>
<keyword evidence="6" id="KW-1185">Reference proteome</keyword>
<evidence type="ECO:0000259" key="4">
    <source>
        <dbReference type="Pfam" id="PF07557"/>
    </source>
</evidence>
<feature type="compositionally biased region" description="Polar residues" evidence="3">
    <location>
        <begin position="248"/>
        <end position="263"/>
    </location>
</feature>
<dbReference type="EMBL" id="JBJUIK010000008">
    <property type="protein sequence ID" value="KAL3520775.1"/>
    <property type="molecule type" value="Genomic_DNA"/>
</dbReference>
<feature type="compositionally biased region" description="Basic and acidic residues" evidence="3">
    <location>
        <begin position="541"/>
        <end position="551"/>
    </location>
</feature>
<proteinExistence type="inferred from homology"/>
<feature type="compositionally biased region" description="Polar residues" evidence="3">
    <location>
        <begin position="601"/>
        <end position="616"/>
    </location>
</feature>
<evidence type="ECO:0000256" key="3">
    <source>
        <dbReference type="SAM" id="MobiDB-lite"/>
    </source>
</evidence>
<dbReference type="AlphaFoldDB" id="A0ABD2ZMU9"/>
<feature type="region of interest" description="Disordered" evidence="3">
    <location>
        <begin position="163"/>
        <end position="226"/>
    </location>
</feature>
<protein>
    <recommendedName>
        <fullName evidence="4">Shugoshin C-terminal domain-containing protein</fullName>
    </recommendedName>
</protein>
<organism evidence="5 6">
    <name type="scientific">Cinchona calisaya</name>
    <dbReference type="NCBI Taxonomy" id="153742"/>
    <lineage>
        <taxon>Eukaryota</taxon>
        <taxon>Viridiplantae</taxon>
        <taxon>Streptophyta</taxon>
        <taxon>Embryophyta</taxon>
        <taxon>Tracheophyta</taxon>
        <taxon>Spermatophyta</taxon>
        <taxon>Magnoliopsida</taxon>
        <taxon>eudicotyledons</taxon>
        <taxon>Gunneridae</taxon>
        <taxon>Pentapetalae</taxon>
        <taxon>asterids</taxon>
        <taxon>lamiids</taxon>
        <taxon>Gentianales</taxon>
        <taxon>Rubiaceae</taxon>
        <taxon>Cinchonoideae</taxon>
        <taxon>Cinchoneae</taxon>
        <taxon>Cinchona</taxon>
    </lineage>
</organism>
<dbReference type="Pfam" id="PF07557">
    <property type="entry name" value="Shugoshin_C"/>
    <property type="match status" value="1"/>
</dbReference>
<accession>A0ABD2ZMU9</accession>
<dbReference type="Proteomes" id="UP001630127">
    <property type="component" value="Unassembled WGS sequence"/>
</dbReference>
<feature type="region of interest" description="Disordered" evidence="3">
    <location>
        <begin position="248"/>
        <end position="294"/>
    </location>
</feature>
<dbReference type="PANTHER" id="PTHR34373">
    <property type="entry name" value="SHUGOSHIN 2"/>
    <property type="match status" value="1"/>
</dbReference>
<feature type="compositionally biased region" description="Basic and acidic residues" evidence="3">
    <location>
        <begin position="264"/>
        <end position="275"/>
    </location>
</feature>
<feature type="region of interest" description="Disordered" evidence="3">
    <location>
        <begin position="403"/>
        <end position="442"/>
    </location>
</feature>
<name>A0ABD2ZMU9_9GENT</name>
<feature type="compositionally biased region" description="Basic and acidic residues" evidence="3">
    <location>
        <begin position="179"/>
        <end position="188"/>
    </location>
</feature>
<evidence type="ECO:0000313" key="6">
    <source>
        <dbReference type="Proteomes" id="UP001630127"/>
    </source>
</evidence>
<sequence length="648" mass="72606">MESFVVLNTENNLAIGDQPKIEKATTAPFGNTPRKKLADITNLPQQNWDVVQHRKSQVMPFVTKEYVDQLQKENMALMKILADRNKLIEVTGIELHKLRINLHKMQQQNLQLVQSNSKMLADLNSSKDRLKALQHELGCHNGVLKAKNMEVHKLELQVKSREIGDDESNCEGAGAESSKIGRNDDRLGVAKRRPQSKSSGSSVEVQSKDINENKRPCARRKSARFEHEEIKPDDGLFDAEDAKFSVCQPTDDSVLNNVSTSTGDDGRGNEVENKRPCARRQSARIKSEEPKPSEDIFEIQDAKFSYKLRNATRRLLSKSLGSSLHVQSKDTNQNKRKSARFEHEELKPDDSIFDGGDAKFSVCQPTDKSLLDNVSTSVGADGHGNEVETKSIFDGEDAKFSACQPTDDSLLENVSSSMGDDGEVENKRPCARRQSSRFKSGEPKLSEDLFGIQDAKFSYRLRNAKRRPQSKSLGSSLQVQSKDTNKNKRPCTRRKSARFEHEELKSDDSLFDGEDAKFFVCQPTDDSLLENVSTSMGNDGHGNEVENERPCSKRQSASENFFKIQDATLSSHSLRDDKVQEDGLTSTGSLKNEEKGISSPVYGTQGSRRSSLNRPSRQAAKKVQTYKEVPVNIKMRRTSESKLWCSNL</sequence>
<feature type="compositionally biased region" description="Low complexity" evidence="3">
    <location>
        <begin position="196"/>
        <end position="205"/>
    </location>
</feature>
<evidence type="ECO:0000313" key="5">
    <source>
        <dbReference type="EMBL" id="KAL3520775.1"/>
    </source>
</evidence>
<feature type="compositionally biased region" description="Basic and acidic residues" evidence="3">
    <location>
        <begin position="285"/>
        <end position="294"/>
    </location>
</feature>
<evidence type="ECO:0000256" key="2">
    <source>
        <dbReference type="ARBA" id="ARBA00022829"/>
    </source>
</evidence>
<dbReference type="InterPro" id="IPR044693">
    <property type="entry name" value="SGO_plant"/>
</dbReference>
<feature type="region of interest" description="Disordered" evidence="3">
    <location>
        <begin position="322"/>
        <end position="342"/>
    </location>
</feature>
<dbReference type="GO" id="GO:0007059">
    <property type="term" value="P:chromosome segregation"/>
    <property type="evidence" value="ECO:0007669"/>
    <property type="project" value="UniProtKB-KW"/>
</dbReference>
<feature type="region of interest" description="Disordered" evidence="3">
    <location>
        <begin position="461"/>
        <end position="497"/>
    </location>
</feature>
<comment type="similarity">
    <text evidence="1">Belongs to the shugoshin family.</text>
</comment>